<name>A0A6N7X7N6_STRAY</name>
<proteinExistence type="predicted"/>
<organism evidence="1 3">
    <name type="scientific">Streptococcus alactolyticus</name>
    <dbReference type="NCBI Taxonomy" id="29389"/>
    <lineage>
        <taxon>Bacteria</taxon>
        <taxon>Bacillati</taxon>
        <taxon>Bacillota</taxon>
        <taxon>Bacilli</taxon>
        <taxon>Lactobacillales</taxon>
        <taxon>Streptococcaceae</taxon>
        <taxon>Streptococcus</taxon>
    </lineage>
</organism>
<gene>
    <name evidence="1" type="ORF">FYJ82_08705</name>
    <name evidence="2" type="ORF">O6R09_04220</name>
</gene>
<dbReference type="Proteomes" id="UP001212085">
    <property type="component" value="Chromosome"/>
</dbReference>
<evidence type="ECO:0000313" key="2">
    <source>
        <dbReference type="EMBL" id="WBB07129.1"/>
    </source>
</evidence>
<accession>A0A6N7X7N6</accession>
<sequence length="113" mass="13057">MMNKKEKPWDSFVLFAPEKMMEQDTEDYFFYGSDEYITLSKDKLNDKPPEIVKCVVARREGVPNQIAVYDDMLFAMSKHFPGMLDEVDGLSAFIGILVDEKTMPNFKFKLASL</sequence>
<dbReference type="EMBL" id="CP114883">
    <property type="protein sequence ID" value="WBB07129.1"/>
    <property type="molecule type" value="Genomic_DNA"/>
</dbReference>
<evidence type="ECO:0000313" key="4">
    <source>
        <dbReference type="Proteomes" id="UP001212085"/>
    </source>
</evidence>
<protein>
    <submittedName>
        <fullName evidence="1">Uncharacterized protein</fullName>
    </submittedName>
</protein>
<reference evidence="2 4" key="2">
    <citation type="submission" date="2022-12" db="EMBL/GenBank/DDBJ databases">
        <title>Streptococcus alactolyticus LGM, complete genome.</title>
        <authorList>
            <person name="Liu Z."/>
            <person name="Mu C."/>
            <person name="Zhu W."/>
        </authorList>
    </citation>
    <scope>NUCLEOTIDE SEQUENCE [LARGE SCALE GENOMIC DNA]</scope>
    <source>
        <strain evidence="2 4">LGM</strain>
    </source>
</reference>
<evidence type="ECO:0000313" key="3">
    <source>
        <dbReference type="Proteomes" id="UP000471052"/>
    </source>
</evidence>
<dbReference type="EMBL" id="VUNP01000056">
    <property type="protein sequence ID" value="MST54424.1"/>
    <property type="molecule type" value="Genomic_DNA"/>
</dbReference>
<dbReference type="Proteomes" id="UP000471052">
    <property type="component" value="Unassembled WGS sequence"/>
</dbReference>
<dbReference type="RefSeq" id="WP_154455517.1">
    <property type="nucleotide sequence ID" value="NZ_CP114883.1"/>
</dbReference>
<keyword evidence="4" id="KW-1185">Reference proteome</keyword>
<dbReference type="AlphaFoldDB" id="A0A6N7X7N6"/>
<evidence type="ECO:0000313" key="1">
    <source>
        <dbReference type="EMBL" id="MST54424.1"/>
    </source>
</evidence>
<reference evidence="1 3" key="1">
    <citation type="submission" date="2019-08" db="EMBL/GenBank/DDBJ databases">
        <title>In-depth cultivation of the pig gut microbiome towards novel bacterial diversity and tailored functional studies.</title>
        <authorList>
            <person name="Wylensek D."/>
            <person name="Hitch T.C.A."/>
            <person name="Clavel T."/>
        </authorList>
    </citation>
    <scope>NUCLEOTIDE SEQUENCE [LARGE SCALE GENOMIC DNA]</scope>
    <source>
        <strain evidence="1 3">BL-178-WT-3A</strain>
    </source>
</reference>